<dbReference type="GO" id="GO:0019867">
    <property type="term" value="C:outer membrane"/>
    <property type="evidence" value="ECO:0007669"/>
    <property type="project" value="InterPro"/>
</dbReference>
<name>A0A225M2H9_9BURK</name>
<comment type="caution">
    <text evidence="4">The sequence shown here is derived from an EMBL/GenBank/DDBJ whole genome shotgun (WGS) entry which is preliminary data.</text>
</comment>
<sequence>MKTDLVNSGFVRPAALSAVVLAIAGCAAHHNPNDPVSNPDKLKYSDVNMTIPEYDVPFKRDGAVENPALFRQIVPGMQAQAVAGKLGQPLSRTNGQDGPEWNYNFTLRMPASQNYLVCQYKVVFDDSQRQVKETVWRRRQCLDIVNGAA</sequence>
<dbReference type="PROSITE" id="PS51257">
    <property type="entry name" value="PROKAR_LIPOPROTEIN"/>
    <property type="match status" value="1"/>
</dbReference>
<dbReference type="Pfam" id="PF04355">
    <property type="entry name" value="BamE"/>
    <property type="match status" value="1"/>
</dbReference>
<dbReference type="RefSeq" id="WP_088605610.1">
    <property type="nucleotide sequence ID" value="NZ_NJIH01000015.1"/>
</dbReference>
<gene>
    <name evidence="4" type="ORF">CEY11_22155</name>
</gene>
<keyword evidence="2" id="KW-0472">Membrane</keyword>
<accession>A0A225M2H9</accession>
<protein>
    <recommendedName>
        <fullName evidence="3">Outer membrane protein assembly factor BamE domain-containing protein</fullName>
    </recommendedName>
</protein>
<keyword evidence="5" id="KW-1185">Reference proteome</keyword>
<organism evidence="4 5">
    <name type="scientific">Candidimonas nitroreducens</name>
    <dbReference type="NCBI Taxonomy" id="683354"/>
    <lineage>
        <taxon>Bacteria</taxon>
        <taxon>Pseudomonadati</taxon>
        <taxon>Pseudomonadota</taxon>
        <taxon>Betaproteobacteria</taxon>
        <taxon>Burkholderiales</taxon>
        <taxon>Alcaligenaceae</taxon>
        <taxon>Candidimonas</taxon>
    </lineage>
</organism>
<evidence type="ECO:0000259" key="3">
    <source>
        <dbReference type="Pfam" id="PF04355"/>
    </source>
</evidence>
<reference evidence="5" key="1">
    <citation type="submission" date="2017-06" db="EMBL/GenBank/DDBJ databases">
        <title>Herbaspirillum phytohormonus sp. nov., isolated from the root nodule of Robinia pseudoacacia in lead-zinc mine.</title>
        <authorList>
            <person name="Fan M."/>
            <person name="Lin Y."/>
        </authorList>
    </citation>
    <scope>NUCLEOTIDE SEQUENCE [LARGE SCALE GENOMIC DNA]</scope>
    <source>
        <strain evidence="5">SC-089</strain>
    </source>
</reference>
<evidence type="ECO:0000256" key="2">
    <source>
        <dbReference type="ARBA" id="ARBA00023136"/>
    </source>
</evidence>
<evidence type="ECO:0000313" key="5">
    <source>
        <dbReference type="Proteomes" id="UP000214603"/>
    </source>
</evidence>
<dbReference type="InterPro" id="IPR037873">
    <property type="entry name" value="BamE-like"/>
</dbReference>
<feature type="domain" description="Outer membrane protein assembly factor BamE" evidence="3">
    <location>
        <begin position="66"/>
        <end position="130"/>
    </location>
</feature>
<dbReference type="OrthoDB" id="5360144at2"/>
<dbReference type="EMBL" id="NJIH01000015">
    <property type="protein sequence ID" value="OWT54433.1"/>
    <property type="molecule type" value="Genomic_DNA"/>
</dbReference>
<dbReference type="InterPro" id="IPR007450">
    <property type="entry name" value="BamE_dom"/>
</dbReference>
<dbReference type="AlphaFoldDB" id="A0A225M2H9"/>
<evidence type="ECO:0000256" key="1">
    <source>
        <dbReference type="ARBA" id="ARBA00022729"/>
    </source>
</evidence>
<dbReference type="Proteomes" id="UP000214603">
    <property type="component" value="Unassembled WGS sequence"/>
</dbReference>
<keyword evidence="1" id="KW-0732">Signal</keyword>
<evidence type="ECO:0000313" key="4">
    <source>
        <dbReference type="EMBL" id="OWT54433.1"/>
    </source>
</evidence>
<proteinExistence type="predicted"/>
<dbReference type="Gene3D" id="3.30.1450.10">
    <property type="match status" value="1"/>
</dbReference>